<gene>
    <name evidence="2" type="ORF">BAU18_000785</name>
</gene>
<reference evidence="3" key="1">
    <citation type="submission" date="2016-06" db="EMBL/GenBank/DDBJ databases">
        <title>Four novel species of enterococci isolated from chicken manure.</title>
        <authorList>
            <person name="Van Tyne D."/>
        </authorList>
    </citation>
    <scope>NUCLEOTIDE SEQUENCE [LARGE SCALE GENOMIC DNA]</scope>
    <source>
        <strain evidence="3">JM9A</strain>
    </source>
</reference>
<keyword evidence="1" id="KW-0472">Membrane</keyword>
<feature type="transmembrane region" description="Helical" evidence="1">
    <location>
        <begin position="132"/>
        <end position="151"/>
    </location>
</feature>
<evidence type="ECO:0000256" key="1">
    <source>
        <dbReference type="SAM" id="Phobius"/>
    </source>
</evidence>
<feature type="transmembrane region" description="Helical" evidence="1">
    <location>
        <begin position="895"/>
        <end position="917"/>
    </location>
</feature>
<evidence type="ECO:0008006" key="4">
    <source>
        <dbReference type="Google" id="ProtNLM"/>
    </source>
</evidence>
<feature type="transmembrane region" description="Helical" evidence="1">
    <location>
        <begin position="233"/>
        <end position="256"/>
    </location>
</feature>
<feature type="transmembrane region" description="Helical" evidence="1">
    <location>
        <begin position="103"/>
        <end position="125"/>
    </location>
</feature>
<dbReference type="PANTHER" id="PTHR38454">
    <property type="entry name" value="INTEGRAL MEMBRANE PROTEIN-RELATED"/>
    <property type="match status" value="1"/>
</dbReference>
<dbReference type="InterPro" id="IPR018580">
    <property type="entry name" value="Uncharacterised_YfhO"/>
</dbReference>
<dbReference type="EMBL" id="MAEI02000001">
    <property type="protein sequence ID" value="MEO1781206.1"/>
    <property type="molecule type" value="Genomic_DNA"/>
</dbReference>
<feature type="transmembrane region" description="Helical" evidence="1">
    <location>
        <begin position="186"/>
        <end position="213"/>
    </location>
</feature>
<feature type="transmembrane region" description="Helical" evidence="1">
    <location>
        <begin position="7"/>
        <end position="30"/>
    </location>
</feature>
<sequence length="924" mass="105093">MAKKHRIGIWAQYSIIFILVTGFILLPYHLQNKSLIHRYDALQQHIVAIKNIRIILGEILNGNFSFTDFWSWNLGIGADQFQIYSYYGMGDIFTYIGLLFDNYDTTFCVIMISKLYVAGLGMLLLLKNKKIYSTFGILGGTFVYLICGYTIHSSTSHPMFLTPIVVLPFFLLSIDRLFADRRSFLISVILMWALVSNFYFAVFVIIAGAVYFFMMLFDKEKGYFERWKMVLNVAIKLLLGIGMSSIFLIPTVYAFLHSTRAEVPFANGTILYPLKFYINFFSTYLLPPFNRSYEFHGTYALITLPAVCYVFMNFRKYRNVCIGLILLGLGFISPIFAATINGLATPSLRWEFLLGIPLAFATAIFIDSITKITKKQFIIISIASSLFVVLANFTNGLGKEISPYVAFLLLILAVLLAILPFSRHTIKSVPLVKCYLVAITLFNVTFSGFYYNSEFGNNYAAGHIDREATNKYYDDYLYGMTSDLKKVVNSQSFYRLSNTRKANNPSLGSAINNRSNVGAWSGIPMVNSYFSLQNENLGNFSSYYENTDMVMTEPLRNLDNRSVLSDYLGIKYLISKQMDDRPLGYDLKSKRTFNDQTVYLFESKHALPLLYGIDKVTSTHNSQNGVVREQLLPIAVAIDDKENPEIFDKYKNISPSDAAVEEVPIIVSKDEMKYTIELNDSSTNSEEEFEYFIRISNPKITYVNSFQNIKEYINQHPKTIGSLVDAIKEESKVSPSGSTISIFQGEKLLNLKYIYGNHEPSSFVPVDSMLFNLGNSNNFSISNEPLTIQLSSTMNIDLGKIEVFKSCVSKDTYRHFDELDRSSLGDLEINNGLITATSNFNTRKIISSSIPFSDGWQVEVDGKKIDTFIVNSGFLGFDIEKSGKHSIVIRYQTPLLKVSIFLSVFSIIIFIFWKFLINRYVRKH</sequence>
<dbReference type="RefSeq" id="WP_161870808.1">
    <property type="nucleotide sequence ID" value="NZ_MAEI02000001.1"/>
</dbReference>
<keyword evidence="3" id="KW-1185">Reference proteome</keyword>
<comment type="caution">
    <text evidence="2">The sequence shown here is derived from an EMBL/GenBank/DDBJ whole genome shotgun (WGS) entry which is preliminary data.</text>
</comment>
<dbReference type="Pfam" id="PF09586">
    <property type="entry name" value="YfhO"/>
    <property type="match status" value="1"/>
</dbReference>
<feature type="transmembrane region" description="Helical" evidence="1">
    <location>
        <begin position="401"/>
        <end position="422"/>
    </location>
</feature>
<keyword evidence="1" id="KW-1133">Transmembrane helix</keyword>
<organism evidence="2 3">
    <name type="scientific">Enterococcus diestrammenae</name>
    <dbReference type="NCBI Taxonomy" id="1155073"/>
    <lineage>
        <taxon>Bacteria</taxon>
        <taxon>Bacillati</taxon>
        <taxon>Bacillota</taxon>
        <taxon>Bacilli</taxon>
        <taxon>Lactobacillales</taxon>
        <taxon>Enterococcaceae</taxon>
        <taxon>Enterococcus</taxon>
    </lineage>
</organism>
<reference evidence="2 3" key="2">
    <citation type="submission" date="2024-02" db="EMBL/GenBank/DDBJ databases">
        <title>The Genome Sequence of Enterococcus diestrammenae JM9A.</title>
        <authorList>
            <person name="Earl A."/>
            <person name="Manson A."/>
            <person name="Gilmore M."/>
            <person name="Sanders J."/>
            <person name="Shea T."/>
            <person name="Howe W."/>
            <person name="Livny J."/>
            <person name="Cuomo C."/>
            <person name="Neafsey D."/>
            <person name="Birren B."/>
        </authorList>
    </citation>
    <scope>NUCLEOTIDE SEQUENCE [LARGE SCALE GENOMIC DNA]</scope>
    <source>
        <strain evidence="2 3">JM9A</strain>
    </source>
</reference>
<feature type="transmembrane region" description="Helical" evidence="1">
    <location>
        <begin position="268"/>
        <end position="287"/>
    </location>
</feature>
<name>A0ABV0F3H9_9ENTE</name>
<feature type="transmembrane region" description="Helical" evidence="1">
    <location>
        <begin position="319"/>
        <end position="340"/>
    </location>
</feature>
<dbReference type="PANTHER" id="PTHR38454:SF1">
    <property type="entry name" value="INTEGRAL MEMBRANE PROTEIN"/>
    <property type="match status" value="1"/>
</dbReference>
<accession>A0ABV0F3H9</accession>
<protein>
    <recommendedName>
        <fullName evidence="4">YfhO family protein</fullName>
    </recommendedName>
</protein>
<evidence type="ECO:0000313" key="2">
    <source>
        <dbReference type="EMBL" id="MEO1781206.1"/>
    </source>
</evidence>
<keyword evidence="1" id="KW-0812">Transmembrane</keyword>
<feature type="transmembrane region" description="Helical" evidence="1">
    <location>
        <begin position="434"/>
        <end position="451"/>
    </location>
</feature>
<feature type="transmembrane region" description="Helical" evidence="1">
    <location>
        <begin position="157"/>
        <end position="174"/>
    </location>
</feature>
<proteinExistence type="predicted"/>
<feature type="transmembrane region" description="Helical" evidence="1">
    <location>
        <begin position="352"/>
        <end position="370"/>
    </location>
</feature>
<dbReference type="Proteomes" id="UP001429357">
    <property type="component" value="Unassembled WGS sequence"/>
</dbReference>
<feature type="transmembrane region" description="Helical" evidence="1">
    <location>
        <begin position="377"/>
        <end position="395"/>
    </location>
</feature>
<feature type="transmembrane region" description="Helical" evidence="1">
    <location>
        <begin position="293"/>
        <end position="312"/>
    </location>
</feature>
<evidence type="ECO:0000313" key="3">
    <source>
        <dbReference type="Proteomes" id="UP001429357"/>
    </source>
</evidence>